<dbReference type="Proteomes" id="UP000593915">
    <property type="component" value="Chromosome"/>
</dbReference>
<dbReference type="PANTHER" id="PTHR42932">
    <property type="entry name" value="GENERAL STRESS PROTEIN 20U"/>
    <property type="match status" value="1"/>
</dbReference>
<evidence type="ECO:0000256" key="2">
    <source>
        <dbReference type="RuleBase" id="RU003875"/>
    </source>
</evidence>
<organism evidence="4 5">
    <name type="scientific">Treponema pedis</name>
    <dbReference type="NCBI Taxonomy" id="409322"/>
    <lineage>
        <taxon>Bacteria</taxon>
        <taxon>Pseudomonadati</taxon>
        <taxon>Spirochaetota</taxon>
        <taxon>Spirochaetia</taxon>
        <taxon>Spirochaetales</taxon>
        <taxon>Treponemataceae</taxon>
        <taxon>Treponema</taxon>
    </lineage>
</organism>
<reference evidence="4 5" key="1">
    <citation type="submission" date="2020-09" db="EMBL/GenBank/DDBJ databases">
        <title>Characterization of Treponema spp. from bovine digital dermatitis in Korea.</title>
        <authorList>
            <person name="Espiritu H.M."/>
            <person name="Cho Y.I."/>
            <person name="Mamuad L."/>
        </authorList>
    </citation>
    <scope>NUCLEOTIDE SEQUENCE [LARGE SCALE GENOMIC DNA]</scope>
    <source>
        <strain evidence="4 5">KS1</strain>
    </source>
</reference>
<dbReference type="InterPro" id="IPR002177">
    <property type="entry name" value="DPS_DNA-bd"/>
</dbReference>
<dbReference type="InterPro" id="IPR008331">
    <property type="entry name" value="Ferritin_DPS_dom"/>
</dbReference>
<dbReference type="InterPro" id="IPR009078">
    <property type="entry name" value="Ferritin-like_SF"/>
</dbReference>
<dbReference type="SUPFAM" id="SSF47240">
    <property type="entry name" value="Ferritin-like"/>
    <property type="match status" value="1"/>
</dbReference>
<dbReference type="GO" id="GO:0008199">
    <property type="term" value="F:ferric iron binding"/>
    <property type="evidence" value="ECO:0007669"/>
    <property type="project" value="InterPro"/>
</dbReference>
<dbReference type="PANTHER" id="PTHR42932:SF1">
    <property type="entry name" value="GENERAL STRESS PROTEIN 20U"/>
    <property type="match status" value="1"/>
</dbReference>
<gene>
    <name evidence="4" type="ORF">IFE08_00625</name>
</gene>
<evidence type="ECO:0000313" key="4">
    <source>
        <dbReference type="EMBL" id="QOW60961.1"/>
    </source>
</evidence>
<dbReference type="Gene3D" id="1.20.1260.10">
    <property type="match status" value="1"/>
</dbReference>
<dbReference type="PIRSF" id="PIRSF005900">
    <property type="entry name" value="Dps"/>
    <property type="match status" value="1"/>
</dbReference>
<name>A0A7S7AXB4_9SPIR</name>
<feature type="domain" description="Ferritin/DPS" evidence="3">
    <location>
        <begin position="6"/>
        <end position="141"/>
    </location>
</feature>
<dbReference type="InterPro" id="IPR012347">
    <property type="entry name" value="Ferritin-like"/>
</dbReference>
<evidence type="ECO:0000256" key="1">
    <source>
        <dbReference type="ARBA" id="ARBA00009497"/>
    </source>
</evidence>
<dbReference type="EMBL" id="CP061839">
    <property type="protein sequence ID" value="QOW60961.1"/>
    <property type="molecule type" value="Genomic_DNA"/>
</dbReference>
<dbReference type="CDD" id="cd01043">
    <property type="entry name" value="DPS"/>
    <property type="match status" value="1"/>
</dbReference>
<dbReference type="GeneID" id="301089569"/>
<accession>A0A7S7AXB4</accession>
<dbReference type="AlphaFoldDB" id="A0A7S7AXB4"/>
<protein>
    <submittedName>
        <fullName evidence="4">DNA starvation/stationary phase protection protein</fullName>
    </submittedName>
</protein>
<evidence type="ECO:0000259" key="3">
    <source>
        <dbReference type="Pfam" id="PF00210"/>
    </source>
</evidence>
<proteinExistence type="inferred from homology"/>
<dbReference type="Pfam" id="PF00210">
    <property type="entry name" value="Ferritin"/>
    <property type="match status" value="1"/>
</dbReference>
<dbReference type="PRINTS" id="PR01346">
    <property type="entry name" value="HELNAPAPROT"/>
</dbReference>
<dbReference type="RefSeq" id="WP_020964720.1">
    <property type="nucleotide sequence ID" value="NZ_CP045670.1"/>
</dbReference>
<evidence type="ECO:0000313" key="5">
    <source>
        <dbReference type="Proteomes" id="UP000593915"/>
    </source>
</evidence>
<comment type="similarity">
    <text evidence="1 2">Belongs to the Dps family.</text>
</comment>
<sequence length="143" mass="16775">MKLHKEFNQYLADLAVITFKLHNLHWNVKGIEFMAIHQFTESVYDQTFDFFDAIAEHQKMYGVMPDCKLSDYLANAEIKEVDAKAFTAKEVLQIVKNDLTVLRNKATALYHAADEEKWFSAATLFDEHVQYYNKQLWFIESSL</sequence>